<organism evidence="2 3">
    <name type="scientific">Dreissena polymorpha</name>
    <name type="common">Zebra mussel</name>
    <name type="synonym">Mytilus polymorpha</name>
    <dbReference type="NCBI Taxonomy" id="45954"/>
    <lineage>
        <taxon>Eukaryota</taxon>
        <taxon>Metazoa</taxon>
        <taxon>Spiralia</taxon>
        <taxon>Lophotrochozoa</taxon>
        <taxon>Mollusca</taxon>
        <taxon>Bivalvia</taxon>
        <taxon>Autobranchia</taxon>
        <taxon>Heteroconchia</taxon>
        <taxon>Euheterodonta</taxon>
        <taxon>Imparidentia</taxon>
        <taxon>Neoheterodontei</taxon>
        <taxon>Myida</taxon>
        <taxon>Dreissenoidea</taxon>
        <taxon>Dreissenidae</taxon>
        <taxon>Dreissena</taxon>
    </lineage>
</organism>
<proteinExistence type="predicted"/>
<name>A0A9D4LM93_DREPO</name>
<keyword evidence="3" id="KW-1185">Reference proteome</keyword>
<gene>
    <name evidence="2" type="ORF">DPMN_023033</name>
</gene>
<keyword evidence="1" id="KW-0812">Transmembrane</keyword>
<evidence type="ECO:0000313" key="2">
    <source>
        <dbReference type="EMBL" id="KAH3860142.1"/>
    </source>
</evidence>
<comment type="caution">
    <text evidence="2">The sequence shown here is derived from an EMBL/GenBank/DDBJ whole genome shotgun (WGS) entry which is preliminary data.</text>
</comment>
<evidence type="ECO:0000313" key="3">
    <source>
        <dbReference type="Proteomes" id="UP000828390"/>
    </source>
</evidence>
<keyword evidence="1" id="KW-0472">Membrane</keyword>
<keyword evidence="1" id="KW-1133">Transmembrane helix</keyword>
<reference evidence="2" key="2">
    <citation type="submission" date="2020-11" db="EMBL/GenBank/DDBJ databases">
        <authorList>
            <person name="McCartney M.A."/>
            <person name="Auch B."/>
            <person name="Kono T."/>
            <person name="Mallez S."/>
            <person name="Becker A."/>
            <person name="Gohl D.M."/>
            <person name="Silverstein K.A.T."/>
            <person name="Koren S."/>
            <person name="Bechman K.B."/>
            <person name="Herman A."/>
            <person name="Abrahante J.E."/>
            <person name="Garbe J."/>
        </authorList>
    </citation>
    <scope>NUCLEOTIDE SEQUENCE</scope>
    <source>
        <strain evidence="2">Duluth1</strain>
        <tissue evidence="2">Whole animal</tissue>
    </source>
</reference>
<dbReference type="AlphaFoldDB" id="A0A9D4LM93"/>
<reference evidence="2" key="1">
    <citation type="journal article" date="2019" name="bioRxiv">
        <title>The Genome of the Zebra Mussel, Dreissena polymorpha: A Resource for Invasive Species Research.</title>
        <authorList>
            <person name="McCartney M.A."/>
            <person name="Auch B."/>
            <person name="Kono T."/>
            <person name="Mallez S."/>
            <person name="Zhang Y."/>
            <person name="Obille A."/>
            <person name="Becker A."/>
            <person name="Abrahante J.E."/>
            <person name="Garbe J."/>
            <person name="Badalamenti J.P."/>
            <person name="Herman A."/>
            <person name="Mangelson H."/>
            <person name="Liachko I."/>
            <person name="Sullivan S."/>
            <person name="Sone E.D."/>
            <person name="Koren S."/>
            <person name="Silverstein K.A.T."/>
            <person name="Beckman K.B."/>
            <person name="Gohl D.M."/>
        </authorList>
    </citation>
    <scope>NUCLEOTIDE SEQUENCE</scope>
    <source>
        <strain evidence="2">Duluth1</strain>
        <tissue evidence="2">Whole animal</tissue>
    </source>
</reference>
<dbReference type="EMBL" id="JAIWYP010000002">
    <property type="protein sequence ID" value="KAH3860142.1"/>
    <property type="molecule type" value="Genomic_DNA"/>
</dbReference>
<accession>A0A9D4LM93</accession>
<feature type="transmembrane region" description="Helical" evidence="1">
    <location>
        <begin position="7"/>
        <end position="26"/>
    </location>
</feature>
<evidence type="ECO:0000256" key="1">
    <source>
        <dbReference type="SAM" id="Phobius"/>
    </source>
</evidence>
<dbReference type="Proteomes" id="UP000828390">
    <property type="component" value="Unassembled WGS sequence"/>
</dbReference>
<sequence>MHAYVSRCTLPTVVLSFVLCTVYYGFRSVERLFRLSEDPPFYEDNPMFSHQLGEPCSRFAWTTWDSYDECEEEYVRFLDCGRDNRSLHDCASPDYNISFTRNSQYIGTGLCDILPHESLLYNQLSFPNDDVQPTILSAHAHGYPVTDHVIAHLLMYPRSYIQHWRDVEEM</sequence>
<protein>
    <submittedName>
        <fullName evidence="2">Uncharacterized protein</fullName>
    </submittedName>
</protein>